<dbReference type="Gene3D" id="3.40.50.1820">
    <property type="entry name" value="alpha/beta hydrolase"/>
    <property type="match status" value="1"/>
</dbReference>
<dbReference type="Pfam" id="PF05057">
    <property type="entry name" value="DUF676"/>
    <property type="match status" value="1"/>
</dbReference>
<dbReference type="OrthoDB" id="5368485at2759"/>
<dbReference type="eggNOG" id="KOG4372">
    <property type="taxonomic scope" value="Eukaryota"/>
</dbReference>
<organism evidence="4 5">
    <name type="scientific">Kazachstania africana (strain ATCC 22294 / BCRC 22015 / CBS 2517 / CECT 1963 / NBRC 1671 / NRRL Y-8276)</name>
    <name type="common">Yeast</name>
    <name type="synonym">Kluyveromyces africanus</name>
    <dbReference type="NCBI Taxonomy" id="1071382"/>
    <lineage>
        <taxon>Eukaryota</taxon>
        <taxon>Fungi</taxon>
        <taxon>Dikarya</taxon>
        <taxon>Ascomycota</taxon>
        <taxon>Saccharomycotina</taxon>
        <taxon>Saccharomycetes</taxon>
        <taxon>Saccharomycetales</taxon>
        <taxon>Saccharomycetaceae</taxon>
        <taxon>Kazachstania</taxon>
    </lineage>
</organism>
<keyword evidence="2" id="KW-0442">Lipid degradation</keyword>
<name>H2AP15_KAZAF</name>
<dbReference type="InParanoid" id="H2AP15"/>
<evidence type="ECO:0000259" key="3">
    <source>
        <dbReference type="Pfam" id="PF05057"/>
    </source>
</evidence>
<evidence type="ECO:0000313" key="4">
    <source>
        <dbReference type="EMBL" id="CCF56115.1"/>
    </source>
</evidence>
<dbReference type="RefSeq" id="XP_003955250.1">
    <property type="nucleotide sequence ID" value="XM_003955201.1"/>
</dbReference>
<dbReference type="KEGG" id="kaf:KAFR_0A06800"/>
<comment type="similarity">
    <text evidence="1">Belongs to the putative lipase ROG1 family.</text>
</comment>
<dbReference type="InterPro" id="IPR016445">
    <property type="entry name" value="Rog1_fam"/>
</dbReference>
<keyword evidence="5" id="KW-1185">Reference proteome</keyword>
<dbReference type="SUPFAM" id="SSF53474">
    <property type="entry name" value="alpha/beta-Hydrolases"/>
    <property type="match status" value="1"/>
</dbReference>
<dbReference type="EMBL" id="HE650821">
    <property type="protein sequence ID" value="CCF56115.1"/>
    <property type="molecule type" value="Genomic_DNA"/>
</dbReference>
<evidence type="ECO:0000313" key="5">
    <source>
        <dbReference type="Proteomes" id="UP000005220"/>
    </source>
</evidence>
<protein>
    <recommendedName>
        <fullName evidence="3">DUF676 domain-containing protein</fullName>
    </recommendedName>
</protein>
<dbReference type="GO" id="GO:0047372">
    <property type="term" value="F:monoacylglycerol lipase activity"/>
    <property type="evidence" value="ECO:0007669"/>
    <property type="project" value="TreeGrafter"/>
</dbReference>
<proteinExistence type="inferred from homology"/>
<dbReference type="AlphaFoldDB" id="H2AP15"/>
<evidence type="ECO:0000256" key="1">
    <source>
        <dbReference type="ARBA" id="ARBA00007920"/>
    </source>
</evidence>
<dbReference type="GeneID" id="13886040"/>
<dbReference type="InterPro" id="IPR044294">
    <property type="entry name" value="Lipase-like"/>
</dbReference>
<keyword evidence="2" id="KW-0443">Lipid metabolism</keyword>
<gene>
    <name evidence="4" type="primary">KAFR0A06800</name>
    <name evidence="4" type="ORF">KAFR_0A06800</name>
</gene>
<accession>H2AP15</accession>
<dbReference type="PANTHER" id="PTHR12482">
    <property type="entry name" value="LIPASE ROG1-RELATED-RELATED"/>
    <property type="match status" value="1"/>
</dbReference>
<dbReference type="InterPro" id="IPR029058">
    <property type="entry name" value="AB_hydrolase_fold"/>
</dbReference>
<evidence type="ECO:0000256" key="2">
    <source>
        <dbReference type="ARBA" id="ARBA00022963"/>
    </source>
</evidence>
<dbReference type="InterPro" id="IPR007751">
    <property type="entry name" value="DUF676_lipase-like"/>
</dbReference>
<dbReference type="HOGENOM" id="CLU_007367_1_0_1"/>
<dbReference type="PANTHER" id="PTHR12482:SF62">
    <property type="entry name" value="LIPASE ROG1-RELATED"/>
    <property type="match status" value="1"/>
</dbReference>
<dbReference type="PIRSF" id="PIRSF005412">
    <property type="entry name" value="UCP005412_abhydr"/>
    <property type="match status" value="1"/>
</dbReference>
<sequence>MEKTTHSNKKDKILWHSKSRIQIAQIERFIIKYSGELPVWLKVKNVSKFKFRAGYLGGPFNVYCDVVTKKYKQSEKVEDTSDIPQFKSIIQPQDKFIIQLSQGGTSDSFLWIVNVMSEMLFNTDSHVSFEVSLGTCKSILKNKYLHHTNIENSEPNLSVEILNTQDIWGLHKSTNNTDTHLVVLTHGLHSNVTADMSYLMEQIYQHCSKDDNIVVEGFNGNVCQTEKGVKYLGYRLAEHIVTNLYTDSITKISFIGHSLGGLIQTFAMEYIFTKYPWFFEKVQPINFITLAAPLLGLHTVNNPAYVKYALSKGLVGKTGKDLSLHKDTLNDNQSLLYLMSGAPLPKILLKFQRRTLYANAINDGIVPLYTSSLLFLDYDDILEKLKSRKERLPSASIINSVTSILVPASPKETFLSDPELREDSIIHDRVYSEDHIDAIVERYSDTVLKSFYSSSKPNLQEVIARRWHHNGISWRKVIVATSGDAHNNIMVRRKFTNAYGWPVIDHLIQNHFKDNDESILPSISLSDKQLGEVDFVEPNKLFSWITRIEDPKIYKEGMLTVASGIFQRTMTPKKLESKEV</sequence>
<feature type="domain" description="DUF676" evidence="3">
    <location>
        <begin position="177"/>
        <end position="370"/>
    </location>
</feature>
<reference evidence="4 5" key="1">
    <citation type="journal article" date="2011" name="Proc. Natl. Acad. Sci. U.S.A.">
        <title>Evolutionary erosion of yeast sex chromosomes by mating-type switching accidents.</title>
        <authorList>
            <person name="Gordon J.L."/>
            <person name="Armisen D."/>
            <person name="Proux-Wera E."/>
            <person name="Oheigeartaigh S.S."/>
            <person name="Byrne K.P."/>
            <person name="Wolfe K.H."/>
        </authorList>
    </citation>
    <scope>NUCLEOTIDE SEQUENCE [LARGE SCALE GENOMIC DNA]</scope>
    <source>
        <strain evidence="5">ATCC 22294 / BCRC 22015 / CBS 2517 / CECT 1963 / NBRC 1671 / NRRL Y-8276</strain>
    </source>
</reference>
<dbReference type="GO" id="GO:0016042">
    <property type="term" value="P:lipid catabolic process"/>
    <property type="evidence" value="ECO:0007669"/>
    <property type="project" value="UniProtKB-KW"/>
</dbReference>
<dbReference type="Proteomes" id="UP000005220">
    <property type="component" value="Chromosome 1"/>
</dbReference>